<evidence type="ECO:0000313" key="3">
    <source>
        <dbReference type="Proteomes" id="UP000296049"/>
    </source>
</evidence>
<gene>
    <name evidence="2" type="ORF">Anapl_06825</name>
</gene>
<proteinExistence type="predicted"/>
<reference evidence="3" key="1">
    <citation type="journal article" date="2013" name="Nat. Genet.">
        <title>The duck genome and transcriptome provide insight into an avian influenza virus reservoir species.</title>
        <authorList>
            <person name="Huang Y."/>
            <person name="Li Y."/>
            <person name="Burt D.W."/>
            <person name="Chen H."/>
            <person name="Zhang Y."/>
            <person name="Qian W."/>
            <person name="Kim H."/>
            <person name="Gan S."/>
            <person name="Zhao Y."/>
            <person name="Li J."/>
            <person name="Yi K."/>
            <person name="Feng H."/>
            <person name="Zhu P."/>
            <person name="Li B."/>
            <person name="Liu Q."/>
            <person name="Fairley S."/>
            <person name="Magor K.E."/>
            <person name="Du Z."/>
            <person name="Hu X."/>
            <person name="Goodman L."/>
            <person name="Tafer H."/>
            <person name="Vignal A."/>
            <person name="Lee T."/>
            <person name="Kim K.W."/>
            <person name="Sheng Z."/>
            <person name="An Y."/>
            <person name="Searle S."/>
            <person name="Herrero J."/>
            <person name="Groenen M.A."/>
            <person name="Crooijmans R.P."/>
            <person name="Faraut T."/>
            <person name="Cai Q."/>
            <person name="Webster R.G."/>
            <person name="Aldridge J.R."/>
            <person name="Warren W.C."/>
            <person name="Bartschat S."/>
            <person name="Kehr S."/>
            <person name="Marz M."/>
            <person name="Stadler P.F."/>
            <person name="Smith J."/>
            <person name="Kraus R.H."/>
            <person name="Zhao Y."/>
            <person name="Ren L."/>
            <person name="Fei J."/>
            <person name="Morisson M."/>
            <person name="Kaiser P."/>
            <person name="Griffin D.K."/>
            <person name="Rao M."/>
            <person name="Pitel F."/>
            <person name="Wang J."/>
            <person name="Li N."/>
        </authorList>
    </citation>
    <scope>NUCLEOTIDE SEQUENCE [LARGE SCALE GENOMIC DNA]</scope>
</reference>
<evidence type="ECO:0000256" key="1">
    <source>
        <dbReference type="SAM" id="MobiDB-lite"/>
    </source>
</evidence>
<keyword evidence="3" id="KW-1185">Reference proteome</keyword>
<accession>R0M4M4</accession>
<dbReference type="AlphaFoldDB" id="R0M4M4"/>
<dbReference type="EMBL" id="KB742515">
    <property type="protein sequence ID" value="EOB07613.1"/>
    <property type="molecule type" value="Genomic_DNA"/>
</dbReference>
<feature type="compositionally biased region" description="Polar residues" evidence="1">
    <location>
        <begin position="100"/>
        <end position="110"/>
    </location>
</feature>
<dbReference type="Proteomes" id="UP000296049">
    <property type="component" value="Unassembled WGS sequence"/>
</dbReference>
<name>R0M4M4_ANAPL</name>
<evidence type="ECO:0000313" key="2">
    <source>
        <dbReference type="EMBL" id="EOB07613.1"/>
    </source>
</evidence>
<protein>
    <submittedName>
        <fullName evidence="2">Uncharacterized protein</fullName>
    </submittedName>
</protein>
<sequence length="217" mass="24013">MLYRAWSGDVSHQRESCEYSTSGCTGTEKVIRYSRDCLSLKAFARGTSAEPLTPTGPSTEAPQSLTLPVHMPPSHQRLVCPRHPESLRELLLHVPEDRSTCSPPHTTEIPTAQPEATRGTPEHLAVCVGGAVGWSLRAGGPAVNGTREGTQTLTNLGKLLQETTIEESGLLLSAVEWGWLRYFLRSTGVEEIQDSIYEVFHIEEELMERLPKGQWHK</sequence>
<feature type="region of interest" description="Disordered" evidence="1">
    <location>
        <begin position="97"/>
        <end position="119"/>
    </location>
</feature>
<organism evidence="2 3">
    <name type="scientific">Anas platyrhynchos</name>
    <name type="common">Mallard</name>
    <name type="synonym">Anas boschas</name>
    <dbReference type="NCBI Taxonomy" id="8839"/>
    <lineage>
        <taxon>Eukaryota</taxon>
        <taxon>Metazoa</taxon>
        <taxon>Chordata</taxon>
        <taxon>Craniata</taxon>
        <taxon>Vertebrata</taxon>
        <taxon>Euteleostomi</taxon>
        <taxon>Archelosauria</taxon>
        <taxon>Archosauria</taxon>
        <taxon>Dinosauria</taxon>
        <taxon>Saurischia</taxon>
        <taxon>Theropoda</taxon>
        <taxon>Coelurosauria</taxon>
        <taxon>Aves</taxon>
        <taxon>Neognathae</taxon>
        <taxon>Galloanserae</taxon>
        <taxon>Anseriformes</taxon>
        <taxon>Anatidae</taxon>
        <taxon>Anatinae</taxon>
        <taxon>Anas</taxon>
    </lineage>
</organism>